<accession>A0A9W9Z259</accession>
<keyword evidence="2" id="KW-1185">Reference proteome</keyword>
<gene>
    <name evidence="1" type="ORF">OS493_011201</name>
</gene>
<dbReference type="EMBL" id="MU826830">
    <property type="protein sequence ID" value="KAJ7373596.1"/>
    <property type="molecule type" value="Genomic_DNA"/>
</dbReference>
<protein>
    <submittedName>
        <fullName evidence="1">Uncharacterized protein</fullName>
    </submittedName>
</protein>
<dbReference type="AlphaFoldDB" id="A0A9W9Z259"/>
<reference evidence="1" key="1">
    <citation type="submission" date="2023-01" db="EMBL/GenBank/DDBJ databases">
        <title>Genome assembly of the deep-sea coral Lophelia pertusa.</title>
        <authorList>
            <person name="Herrera S."/>
            <person name="Cordes E."/>
        </authorList>
    </citation>
    <scope>NUCLEOTIDE SEQUENCE</scope>
    <source>
        <strain evidence="1">USNM1676648</strain>
        <tissue evidence="1">Polyp</tissue>
    </source>
</reference>
<evidence type="ECO:0000313" key="1">
    <source>
        <dbReference type="EMBL" id="KAJ7373596.1"/>
    </source>
</evidence>
<comment type="caution">
    <text evidence="1">The sequence shown here is derived from an EMBL/GenBank/DDBJ whole genome shotgun (WGS) entry which is preliminary data.</text>
</comment>
<organism evidence="1 2">
    <name type="scientific">Desmophyllum pertusum</name>
    <dbReference type="NCBI Taxonomy" id="174260"/>
    <lineage>
        <taxon>Eukaryota</taxon>
        <taxon>Metazoa</taxon>
        <taxon>Cnidaria</taxon>
        <taxon>Anthozoa</taxon>
        <taxon>Hexacorallia</taxon>
        <taxon>Scleractinia</taxon>
        <taxon>Caryophylliina</taxon>
        <taxon>Caryophylliidae</taxon>
        <taxon>Desmophyllum</taxon>
    </lineage>
</organism>
<dbReference type="OrthoDB" id="5979319at2759"/>
<proteinExistence type="predicted"/>
<dbReference type="Proteomes" id="UP001163046">
    <property type="component" value="Unassembled WGS sequence"/>
</dbReference>
<sequence length="153" mass="16984">MKPDGKYRMWSVATQNFLRLKENGDNIQAEFTGNGNEQSSEFTSIANTTNNPRVDENSWHLVFQGSDGTQYALHVNKQHGTFSFQPYTTLASAGIAAFVPESFGIPQRSPFKALKVASSQKCIACNKDGTLSLKTFKDIYPHPDTIFVISEVD</sequence>
<name>A0A9W9Z259_9CNID</name>
<evidence type="ECO:0000313" key="2">
    <source>
        <dbReference type="Proteomes" id="UP001163046"/>
    </source>
</evidence>